<dbReference type="InterPro" id="IPR039001">
    <property type="entry name" value="Pal"/>
</dbReference>
<accession>A0A1Y5SHX1</accession>
<keyword evidence="7 12" id="KW-0449">Lipoprotein</keyword>
<keyword evidence="5" id="KW-0564">Palmitate</keyword>
<dbReference type="PRINTS" id="PR01021">
    <property type="entry name" value="OMPADOMAIN"/>
</dbReference>
<comment type="function">
    <text evidence="9">Part of the Tol-Pal system, which plays a role in outer membrane invagination during cell division and is important for maintaining outer membrane integrity.</text>
</comment>
<dbReference type="EMBL" id="FWFL01000004">
    <property type="protein sequence ID" value="SLN41231.1"/>
    <property type="molecule type" value="Genomic_DNA"/>
</dbReference>
<dbReference type="InterPro" id="IPR006665">
    <property type="entry name" value="OmpA-like"/>
</dbReference>
<evidence type="ECO:0000256" key="5">
    <source>
        <dbReference type="ARBA" id="ARBA00023139"/>
    </source>
</evidence>
<feature type="domain" description="OmpA-like" evidence="11">
    <location>
        <begin position="85"/>
        <end position="202"/>
    </location>
</feature>
<dbReference type="InterPro" id="IPR006664">
    <property type="entry name" value="OMP_bac"/>
</dbReference>
<evidence type="ECO:0000256" key="2">
    <source>
        <dbReference type="ARBA" id="ARBA00022618"/>
    </source>
</evidence>
<keyword evidence="13" id="KW-1185">Reference proteome</keyword>
<organism evidence="12 13">
    <name type="scientific">Roseovarius litorisediminis</name>
    <dbReference type="NCBI Taxonomy" id="1312363"/>
    <lineage>
        <taxon>Bacteria</taxon>
        <taxon>Pseudomonadati</taxon>
        <taxon>Pseudomonadota</taxon>
        <taxon>Alphaproteobacteria</taxon>
        <taxon>Rhodobacterales</taxon>
        <taxon>Roseobacteraceae</taxon>
        <taxon>Roseovarius</taxon>
    </lineage>
</organism>
<evidence type="ECO:0000256" key="7">
    <source>
        <dbReference type="ARBA" id="ARBA00023288"/>
    </source>
</evidence>
<dbReference type="InterPro" id="IPR050330">
    <property type="entry name" value="Bact_OuterMem_StrucFunc"/>
</dbReference>
<keyword evidence="8 9" id="KW-0131">Cell cycle</keyword>
<dbReference type="GO" id="GO:0051301">
    <property type="term" value="P:cell division"/>
    <property type="evidence" value="ECO:0007669"/>
    <property type="project" value="UniProtKB-UniRule"/>
</dbReference>
<dbReference type="PROSITE" id="PS51123">
    <property type="entry name" value="OMPA_2"/>
    <property type="match status" value="1"/>
</dbReference>
<gene>
    <name evidence="9" type="primary">pal</name>
    <name evidence="12" type="ORF">PEL8287_02056</name>
</gene>
<keyword evidence="4 10" id="KW-0472">Membrane</keyword>
<dbReference type="PROSITE" id="PS01068">
    <property type="entry name" value="OMPA_1"/>
    <property type="match status" value="1"/>
</dbReference>
<dbReference type="SUPFAM" id="SSF103088">
    <property type="entry name" value="OmpA-like"/>
    <property type="match status" value="1"/>
</dbReference>
<keyword evidence="2 9" id="KW-0132">Cell division</keyword>
<evidence type="ECO:0000259" key="11">
    <source>
        <dbReference type="PROSITE" id="PS51123"/>
    </source>
</evidence>
<dbReference type="NCBIfam" id="TIGR02802">
    <property type="entry name" value="Pal_lipo"/>
    <property type="match status" value="1"/>
</dbReference>
<comment type="similarity">
    <text evidence="9">Belongs to the Pal lipoprotein family.</text>
</comment>
<evidence type="ECO:0000256" key="6">
    <source>
        <dbReference type="ARBA" id="ARBA00023237"/>
    </source>
</evidence>
<evidence type="ECO:0000313" key="13">
    <source>
        <dbReference type="Proteomes" id="UP000193827"/>
    </source>
</evidence>
<evidence type="ECO:0000256" key="3">
    <source>
        <dbReference type="ARBA" id="ARBA00022729"/>
    </source>
</evidence>
<dbReference type="PANTHER" id="PTHR30329:SF21">
    <property type="entry name" value="LIPOPROTEIN YIAD-RELATED"/>
    <property type="match status" value="1"/>
</dbReference>
<comment type="subcellular location">
    <subcellularLocation>
        <location evidence="1">Cell outer membrane</location>
    </subcellularLocation>
</comment>
<reference evidence="12 13" key="1">
    <citation type="submission" date="2017-03" db="EMBL/GenBank/DDBJ databases">
        <authorList>
            <person name="Afonso C.L."/>
            <person name="Miller P.J."/>
            <person name="Scott M.A."/>
            <person name="Spackman E."/>
            <person name="Goraichik I."/>
            <person name="Dimitrov K.M."/>
            <person name="Suarez D.L."/>
            <person name="Swayne D.E."/>
        </authorList>
    </citation>
    <scope>NUCLEOTIDE SEQUENCE [LARGE SCALE GENOMIC DNA]</scope>
    <source>
        <strain evidence="12 13">CECT 8287</strain>
    </source>
</reference>
<name>A0A1Y5SHX1_9RHOB</name>
<comment type="subunit">
    <text evidence="9">The Tol-Pal system is composed of five core proteins: the inner membrane proteins TolA, TolQ and TolR, the periplasmic protein TolB and the outer membrane protein Pal. They form a network linking the inner and outer membranes and the peptidoglycan layer.</text>
</comment>
<keyword evidence="3" id="KW-0732">Signal</keyword>
<dbReference type="InterPro" id="IPR006690">
    <property type="entry name" value="OMPA-like_CS"/>
</dbReference>
<evidence type="ECO:0000256" key="8">
    <source>
        <dbReference type="ARBA" id="ARBA00023306"/>
    </source>
</evidence>
<dbReference type="GO" id="GO:0009279">
    <property type="term" value="C:cell outer membrane"/>
    <property type="evidence" value="ECO:0007669"/>
    <property type="project" value="UniProtKB-SubCell"/>
</dbReference>
<evidence type="ECO:0000256" key="1">
    <source>
        <dbReference type="ARBA" id="ARBA00004442"/>
    </source>
</evidence>
<dbReference type="PANTHER" id="PTHR30329">
    <property type="entry name" value="STATOR ELEMENT OF FLAGELLAR MOTOR COMPLEX"/>
    <property type="match status" value="1"/>
</dbReference>
<evidence type="ECO:0000256" key="10">
    <source>
        <dbReference type="PROSITE-ProRule" id="PRU00473"/>
    </source>
</evidence>
<dbReference type="Proteomes" id="UP000193827">
    <property type="component" value="Unassembled WGS sequence"/>
</dbReference>
<dbReference type="HAMAP" id="MF_02204">
    <property type="entry name" value="Pal"/>
    <property type="match status" value="1"/>
</dbReference>
<dbReference type="InterPro" id="IPR014169">
    <property type="entry name" value="Pal_lipo_C"/>
</dbReference>
<dbReference type="InterPro" id="IPR036737">
    <property type="entry name" value="OmpA-like_sf"/>
</dbReference>
<evidence type="ECO:0000256" key="4">
    <source>
        <dbReference type="ARBA" id="ARBA00023136"/>
    </source>
</evidence>
<sequence length="204" mass="21850">MVAIAEITPRFVRFLGARAVVESGKGMKKQRVGHYKMTYLSKTLILCAGLALAGCTNPDRFANTGADGLNGGGALAGSAQDPASPLYFQQTVGDRVLFEVDQSNLSPTAQSTLAGQAQWLMSNPEYNAVVEGHADEQGTREYNLALGARRANSVQEYLESQGVAGNRMKVVSYGKERPIEICSEEACYVKNRRAVTVISAVPSS</sequence>
<dbReference type="Gene3D" id="3.30.1330.60">
    <property type="entry name" value="OmpA-like domain"/>
    <property type="match status" value="1"/>
</dbReference>
<proteinExistence type="inferred from homology"/>
<evidence type="ECO:0000313" key="12">
    <source>
        <dbReference type="EMBL" id="SLN41231.1"/>
    </source>
</evidence>
<dbReference type="Pfam" id="PF00691">
    <property type="entry name" value="OmpA"/>
    <property type="match status" value="1"/>
</dbReference>
<evidence type="ECO:0000256" key="9">
    <source>
        <dbReference type="HAMAP-Rule" id="MF_02204"/>
    </source>
</evidence>
<protein>
    <recommendedName>
        <fullName evidence="9">Peptidoglycan-associated protein</fullName>
    </recommendedName>
</protein>
<keyword evidence="6" id="KW-0998">Cell outer membrane</keyword>
<dbReference type="AlphaFoldDB" id="A0A1Y5SHX1"/>
<dbReference type="CDD" id="cd07185">
    <property type="entry name" value="OmpA_C-like"/>
    <property type="match status" value="1"/>
</dbReference>